<evidence type="ECO:0000313" key="2">
    <source>
        <dbReference type="Proteomes" id="UP000571017"/>
    </source>
</evidence>
<accession>A0A838CQY6</accession>
<comment type="caution">
    <text evidence="1">The sequence shown here is derived from an EMBL/GenBank/DDBJ whole genome shotgun (WGS) entry which is preliminary data.</text>
</comment>
<protein>
    <submittedName>
        <fullName evidence="1">FbpB family small basic protein</fullName>
    </submittedName>
</protein>
<dbReference type="EMBL" id="JACEFG010000001">
    <property type="protein sequence ID" value="MBA2174364.1"/>
    <property type="molecule type" value="Genomic_DNA"/>
</dbReference>
<keyword evidence="2" id="KW-1185">Reference proteome</keyword>
<proteinExistence type="predicted"/>
<gene>
    <name evidence="1" type="ORF">H0266_05530</name>
</gene>
<dbReference type="Proteomes" id="UP000571017">
    <property type="component" value="Unassembled WGS sequence"/>
</dbReference>
<dbReference type="AlphaFoldDB" id="A0A838CQY6"/>
<evidence type="ECO:0000313" key="1">
    <source>
        <dbReference type="EMBL" id="MBA2174364.1"/>
    </source>
</evidence>
<dbReference type="RefSeq" id="WP_181471365.1">
    <property type="nucleotide sequence ID" value="NZ_JACEFG010000001.1"/>
</dbReference>
<name>A0A838CQY6_9BACI</name>
<dbReference type="InterPro" id="IPR025004">
    <property type="entry name" value="SenN/SenS"/>
</dbReference>
<reference evidence="1 2" key="1">
    <citation type="journal article" date="2004" name="Extremophiles">
        <title>Halobacillus locisalis sp. nov., a halophilic bacterium isolated from a marine solar saltern of the Yellow Sea in Korea.</title>
        <authorList>
            <person name="Yoon J.H."/>
            <person name="Kang K.H."/>
            <person name="Oh T.K."/>
            <person name="Park Y.H."/>
        </authorList>
    </citation>
    <scope>NUCLEOTIDE SEQUENCE [LARGE SCALE GENOMIC DNA]</scope>
    <source>
        <strain evidence="1 2">KCTC 3788</strain>
    </source>
</reference>
<dbReference type="Pfam" id="PF13040">
    <property type="entry name" value="Fur_reg_FbpB"/>
    <property type="match status" value="1"/>
</dbReference>
<sequence>MRPQRISFEHLVDRNKQQLLKDDKAIEKIEKQIDDKHTRKTDSASLVN</sequence>
<organism evidence="1 2">
    <name type="scientific">Halobacillus locisalis</name>
    <dbReference type="NCBI Taxonomy" id="220753"/>
    <lineage>
        <taxon>Bacteria</taxon>
        <taxon>Bacillati</taxon>
        <taxon>Bacillota</taxon>
        <taxon>Bacilli</taxon>
        <taxon>Bacillales</taxon>
        <taxon>Bacillaceae</taxon>
        <taxon>Halobacillus</taxon>
    </lineage>
</organism>